<proteinExistence type="predicted"/>
<evidence type="ECO:0000256" key="1">
    <source>
        <dbReference type="ARBA" id="ARBA00023172"/>
    </source>
</evidence>
<keyword evidence="4" id="KW-1185">Reference proteome</keyword>
<dbReference type="Pfam" id="PF00589">
    <property type="entry name" value="Phage_integrase"/>
    <property type="match status" value="1"/>
</dbReference>
<dbReference type="RefSeq" id="WP_252767712.1">
    <property type="nucleotide sequence ID" value="NZ_JAMXMC010000001.1"/>
</dbReference>
<sequence length="287" mass="31986">MYASVWRALAQWACARLLAPHELHAGDLAAFLAEREASHGLTRRHAWRITRLVERVLLIYHQELGLPASQAVTQLLEQRPDIRYANASRFDELPDALSAHDAALLARHVARPTAPGEPWQDTRNRAAVALHLGAGLTPAEVRALRTKDLPLITPLAVHLAGVGAQPARHVPLPAWAGRSLHQWRDLRATLGIPGDQWLPSTRSSGKPWGKVSHHEGVKSVLAQAGLDAQRWSAYSLRHSFALHALHRRVPPPQIGQWLGVTEPDVLERYQRIRQEMVEEAAWLQETS</sequence>
<dbReference type="CDD" id="cd00397">
    <property type="entry name" value="DNA_BRE_C"/>
    <property type="match status" value="1"/>
</dbReference>
<dbReference type="InterPro" id="IPR013762">
    <property type="entry name" value="Integrase-like_cat_sf"/>
</dbReference>
<accession>A0ABT1BI33</accession>
<protein>
    <submittedName>
        <fullName evidence="3">Site-specific integrase</fullName>
    </submittedName>
</protein>
<evidence type="ECO:0000259" key="2">
    <source>
        <dbReference type="PROSITE" id="PS51898"/>
    </source>
</evidence>
<evidence type="ECO:0000313" key="3">
    <source>
        <dbReference type="EMBL" id="MCO5975262.1"/>
    </source>
</evidence>
<dbReference type="EMBL" id="JAMXMC010000001">
    <property type="protein sequence ID" value="MCO5975262.1"/>
    <property type="molecule type" value="Genomic_DNA"/>
</dbReference>
<dbReference type="Gene3D" id="1.10.443.10">
    <property type="entry name" value="Intergrase catalytic core"/>
    <property type="match status" value="1"/>
</dbReference>
<dbReference type="InterPro" id="IPR002104">
    <property type="entry name" value="Integrase_catalytic"/>
</dbReference>
<organism evidence="3 4">
    <name type="scientific">Ideonella oryzae</name>
    <dbReference type="NCBI Taxonomy" id="2937441"/>
    <lineage>
        <taxon>Bacteria</taxon>
        <taxon>Pseudomonadati</taxon>
        <taxon>Pseudomonadota</taxon>
        <taxon>Betaproteobacteria</taxon>
        <taxon>Burkholderiales</taxon>
        <taxon>Sphaerotilaceae</taxon>
        <taxon>Ideonella</taxon>
    </lineage>
</organism>
<keyword evidence="1" id="KW-0233">DNA recombination</keyword>
<dbReference type="Proteomes" id="UP001204851">
    <property type="component" value="Unassembled WGS sequence"/>
</dbReference>
<dbReference type="InterPro" id="IPR011010">
    <property type="entry name" value="DNA_brk_join_enz"/>
</dbReference>
<reference evidence="3 4" key="1">
    <citation type="submission" date="2022-06" db="EMBL/GenBank/DDBJ databases">
        <title>Ideonella sp. NS12-5 Genome sequencing and assembly.</title>
        <authorList>
            <person name="Jung Y."/>
        </authorList>
    </citation>
    <scope>NUCLEOTIDE SEQUENCE [LARGE SCALE GENOMIC DNA]</scope>
    <source>
        <strain evidence="3 4">NS12-5</strain>
    </source>
</reference>
<feature type="domain" description="Tyr recombinase" evidence="2">
    <location>
        <begin position="92"/>
        <end position="282"/>
    </location>
</feature>
<evidence type="ECO:0000313" key="4">
    <source>
        <dbReference type="Proteomes" id="UP001204851"/>
    </source>
</evidence>
<dbReference type="PROSITE" id="PS51898">
    <property type="entry name" value="TYR_RECOMBINASE"/>
    <property type="match status" value="1"/>
</dbReference>
<dbReference type="SUPFAM" id="SSF56349">
    <property type="entry name" value="DNA breaking-rejoining enzymes"/>
    <property type="match status" value="1"/>
</dbReference>
<gene>
    <name evidence="3" type="ORF">M0L44_00815</name>
</gene>
<comment type="caution">
    <text evidence="3">The sequence shown here is derived from an EMBL/GenBank/DDBJ whole genome shotgun (WGS) entry which is preliminary data.</text>
</comment>
<name>A0ABT1BI33_9BURK</name>